<keyword evidence="4" id="KW-1133">Transmembrane helix</keyword>
<feature type="transmembrane region" description="Helical" evidence="4">
    <location>
        <begin position="150"/>
        <end position="170"/>
    </location>
</feature>
<feature type="transmembrane region" description="Helical" evidence="4">
    <location>
        <begin position="233"/>
        <end position="256"/>
    </location>
</feature>
<protein>
    <recommendedName>
        <fullName evidence="7">DUF5135 domain-containing protein</fullName>
    </recommendedName>
</protein>
<evidence type="ECO:0000256" key="2">
    <source>
        <dbReference type="ARBA" id="ARBA00023002"/>
    </source>
</evidence>
<evidence type="ECO:0000256" key="1">
    <source>
        <dbReference type="ARBA" id="ARBA00006484"/>
    </source>
</evidence>
<proteinExistence type="inferred from homology"/>
<feature type="transmembrane region" description="Helical" evidence="4">
    <location>
        <begin position="70"/>
        <end position="93"/>
    </location>
</feature>
<organism evidence="5 6">
    <name type="scientific">Mycobacterium talmoniae</name>
    <dbReference type="NCBI Taxonomy" id="1858794"/>
    <lineage>
        <taxon>Bacteria</taxon>
        <taxon>Bacillati</taxon>
        <taxon>Actinomycetota</taxon>
        <taxon>Actinomycetes</taxon>
        <taxon>Mycobacteriales</taxon>
        <taxon>Mycobacteriaceae</taxon>
        <taxon>Mycobacterium</taxon>
    </lineage>
</organism>
<accession>A0A2S8BQ50</accession>
<dbReference type="SUPFAM" id="SSF51735">
    <property type="entry name" value="NAD(P)-binding Rossmann-fold domains"/>
    <property type="match status" value="1"/>
</dbReference>
<evidence type="ECO:0000313" key="6">
    <source>
        <dbReference type="Proteomes" id="UP000238296"/>
    </source>
</evidence>
<name>A0A2S8BQ50_9MYCO</name>
<keyword evidence="4" id="KW-0812">Transmembrane</keyword>
<dbReference type="Pfam" id="PF17198">
    <property type="entry name" value="AveC_like"/>
    <property type="match status" value="1"/>
</dbReference>
<evidence type="ECO:0000313" key="5">
    <source>
        <dbReference type="EMBL" id="PQM48763.1"/>
    </source>
</evidence>
<gene>
    <name evidence="5" type="ORF">C1Y40_01017</name>
</gene>
<dbReference type="EMBL" id="PPEA01000144">
    <property type="protein sequence ID" value="PQM48763.1"/>
    <property type="molecule type" value="Genomic_DNA"/>
</dbReference>
<dbReference type="PANTHER" id="PTHR44196:SF1">
    <property type="entry name" value="DEHYDROGENASE_REDUCTASE SDR FAMILY MEMBER 7B"/>
    <property type="match status" value="1"/>
</dbReference>
<dbReference type="GO" id="GO:0016020">
    <property type="term" value="C:membrane"/>
    <property type="evidence" value="ECO:0007669"/>
    <property type="project" value="TreeGrafter"/>
</dbReference>
<dbReference type="PANTHER" id="PTHR44196">
    <property type="entry name" value="DEHYDROGENASE/REDUCTASE SDR FAMILY MEMBER 7B"/>
    <property type="match status" value="1"/>
</dbReference>
<reference evidence="5 6" key="1">
    <citation type="journal article" date="2017" name="Int. J. Syst. Evol. Microbiol.">
        <title>Mycobacterium talmoniae sp. nov., a slowly growing mycobacterium isolated from human respiratory samples.</title>
        <authorList>
            <person name="Davidson R.M."/>
            <person name="DeGroote M.A."/>
            <person name="Marola J.L."/>
            <person name="Buss S."/>
            <person name="Jones V."/>
            <person name="McNeil M.R."/>
            <person name="Freifeld A.G."/>
            <person name="Elaine Epperson L."/>
            <person name="Hasan N.A."/>
            <person name="Jackson M."/>
            <person name="Iwen P.C."/>
            <person name="Salfinger M."/>
            <person name="Strong M."/>
        </authorList>
    </citation>
    <scope>NUCLEOTIDE SEQUENCE [LARGE SCALE GENOMIC DNA]</scope>
    <source>
        <strain evidence="5 6">ATCC BAA-2683</strain>
    </source>
</reference>
<evidence type="ECO:0000256" key="3">
    <source>
        <dbReference type="SAM" id="MobiDB-lite"/>
    </source>
</evidence>
<keyword evidence="4" id="KW-0472">Membrane</keyword>
<dbReference type="GO" id="GO:0016491">
    <property type="term" value="F:oxidoreductase activity"/>
    <property type="evidence" value="ECO:0007669"/>
    <property type="project" value="UniProtKB-KW"/>
</dbReference>
<dbReference type="Gene3D" id="3.40.50.720">
    <property type="entry name" value="NAD(P)-binding Rossmann-like Domain"/>
    <property type="match status" value="1"/>
</dbReference>
<dbReference type="Proteomes" id="UP000238296">
    <property type="component" value="Unassembled WGS sequence"/>
</dbReference>
<evidence type="ECO:0008006" key="7">
    <source>
        <dbReference type="Google" id="ProtNLM"/>
    </source>
</evidence>
<sequence>MTAEQTVSSATSVDTPKRGSPWAGLGIVAALAVGFAFAYCARVGAVSDRIRNPEVSGAPRPVAPLFGFQHWLGVLQAFTIVTMVIIIAVYVVAWRRHPYHPALLMGIVTTLIVWQDPIMNWSPYAVYNPQLYHLPEDWPLVSLSPTVEPFLVLGYIMFYLGPYFPAIWILRRIQARSPVDSFVWRHPLISLAVIILPIGIVLDAALEMTLVRTGMYIYSQVIPFGSAFVGETYQFPFIVEVLAVNLVMVPAGVLLYRDDTGRTVAEKLAQRARIFATRPTLGMFVVMLALINVGYFCYGGTFALIKMSHVATSVACPWPYPEAKVYDPQGFYERNGQPGPYSVGKWSTWLSGQPNGRPDVQVAATAPAANRSMAEPRSVVITGASRGLGLASAAHLYRTGWRVVAAMRSPDKGLAGPAARHRGVRRRCPADRDPAGPHRFGLGGRRRQGDRGGGGGTLRGGSQRRILRGRDGRRDTGRAVGAHVCHLGLRSGRADQCAAAVDAGRRPRAHRAGVQPGRGARDAGDRGLLGGKGALERWGESLACEISPFGLGVTVLVTGTYDTEIITDAGTTDCRDFAGPYARHHATMDKRGRFAMKVAARSPQRFAAGLAKALESRAPFVRRSVGPDARMLLIANRILPAAGLHQITRVMMGLPRFGALTKDNHG</sequence>
<feature type="transmembrane region" description="Helical" evidence="4">
    <location>
        <begin position="22"/>
        <end position="41"/>
    </location>
</feature>
<dbReference type="AlphaFoldDB" id="A0A2S8BQ50"/>
<dbReference type="InterPro" id="IPR033459">
    <property type="entry name" value="AveC-like"/>
</dbReference>
<comment type="similarity">
    <text evidence="1">Belongs to the short-chain dehydrogenases/reductases (SDR) family.</text>
</comment>
<feature type="transmembrane region" description="Helical" evidence="4">
    <location>
        <begin position="182"/>
        <end position="202"/>
    </location>
</feature>
<comment type="caution">
    <text evidence="5">The sequence shown here is derived from an EMBL/GenBank/DDBJ whole genome shotgun (WGS) entry which is preliminary data.</text>
</comment>
<keyword evidence="2" id="KW-0560">Oxidoreductase</keyword>
<evidence type="ECO:0000256" key="4">
    <source>
        <dbReference type="SAM" id="Phobius"/>
    </source>
</evidence>
<feature type="transmembrane region" description="Helical" evidence="4">
    <location>
        <begin position="281"/>
        <end position="305"/>
    </location>
</feature>
<feature type="region of interest" description="Disordered" evidence="3">
    <location>
        <begin position="413"/>
        <end position="475"/>
    </location>
</feature>
<dbReference type="InterPro" id="IPR036291">
    <property type="entry name" value="NAD(P)-bd_dom_sf"/>
</dbReference>